<name>A0A5B2UC17_9FLAO</name>
<accession>A0A5B2UC17</accession>
<proteinExistence type="predicted"/>
<gene>
    <name evidence="1" type="ORF">FW780_07900</name>
</gene>
<reference evidence="1 2" key="1">
    <citation type="journal article" date="2015" name="Int. J. Syst. Evol. Microbiol.">
        <title>Chryseobacterium sediminis sp. nov., isolated from a river sediment.</title>
        <authorList>
            <person name="Kampfer P."/>
            <person name="Busse H.J."/>
            <person name="McInroy J.A."/>
            <person name="Glaeser S.P."/>
        </authorList>
    </citation>
    <scope>NUCLEOTIDE SEQUENCE [LARGE SCALE GENOMIC DNA]</scope>
    <source>
        <strain evidence="1 2">IMT-174</strain>
    </source>
</reference>
<dbReference type="EMBL" id="VUNZ01000001">
    <property type="protein sequence ID" value="KAA2224112.1"/>
    <property type="molecule type" value="Genomic_DNA"/>
</dbReference>
<evidence type="ECO:0000313" key="2">
    <source>
        <dbReference type="Proteomes" id="UP000323082"/>
    </source>
</evidence>
<dbReference type="RefSeq" id="WP_149833094.1">
    <property type="nucleotide sequence ID" value="NZ_VUNZ01000001.1"/>
</dbReference>
<sequence length="265" mass="30059">MKIQFFIGLMSSFLFFNCSSNNEENETNPSEPQILLSKATTVYHGNSTNPSTDVVKFDYNNQKQLIKISSENTISILEYDATGKPSKINYQKTDGTGAYYKTCTYNGDQLTMVKTIYPTSTYNTAITYNNGKVTATSLCESPNCTNPSTTSYSYSENNVSEENSISDGIGGAHHFKKEFSYDNRVNPYSLINRYFRIFMGGPQFLSQNNYTAEKISKKDNAGNWNQILNITYQIEYNNSQLPTQVIGKDDDGNEFVRYTYEYITQ</sequence>
<evidence type="ECO:0008006" key="3">
    <source>
        <dbReference type="Google" id="ProtNLM"/>
    </source>
</evidence>
<evidence type="ECO:0000313" key="1">
    <source>
        <dbReference type="EMBL" id="KAA2224112.1"/>
    </source>
</evidence>
<organism evidence="1 2">
    <name type="scientific">Chryseobacterium sediminis</name>
    <dbReference type="NCBI Taxonomy" id="1679494"/>
    <lineage>
        <taxon>Bacteria</taxon>
        <taxon>Pseudomonadati</taxon>
        <taxon>Bacteroidota</taxon>
        <taxon>Flavobacteriia</taxon>
        <taxon>Flavobacteriales</taxon>
        <taxon>Weeksellaceae</taxon>
        <taxon>Chryseobacterium group</taxon>
        <taxon>Chryseobacterium</taxon>
    </lineage>
</organism>
<protein>
    <recommendedName>
        <fullName evidence="3">DUF4595 domain-containing protein</fullName>
    </recommendedName>
</protein>
<comment type="caution">
    <text evidence="1">The sequence shown here is derived from an EMBL/GenBank/DDBJ whole genome shotgun (WGS) entry which is preliminary data.</text>
</comment>
<dbReference type="AlphaFoldDB" id="A0A5B2UC17"/>
<dbReference type="OrthoDB" id="1273664at2"/>
<dbReference type="Proteomes" id="UP000323082">
    <property type="component" value="Unassembled WGS sequence"/>
</dbReference>